<name>A0A0C9MT80_SPHPI</name>
<dbReference type="GeneID" id="78528907"/>
<comment type="caution">
    <text evidence="1">The sequence shown here is derived from an EMBL/GenBank/DDBJ whole genome shotgun (WGS) entry which is preliminary data.</text>
</comment>
<evidence type="ECO:0000313" key="2">
    <source>
        <dbReference type="Proteomes" id="UP000032025"/>
    </source>
</evidence>
<proteinExistence type="predicted"/>
<dbReference type="RefSeq" id="WP_045078209.1">
    <property type="nucleotide sequence ID" value="NZ_BBJS01000030.1"/>
</dbReference>
<gene>
    <name evidence="1" type="ORF">SP6_30_00610</name>
</gene>
<sequence length="754" mass="84426">MAKEASNRIEGGDRVIDWGGMPKGQRWTPERIAKANEAGDTAQRTYETTLSQLRVLITEHDAVEVLARVAFAMFFRIAGLQKEPGKKGIEVWHVEILQALALSAERVDDGKGAGIDVARFTQDSIDLLEENGQAYRHTWLRKLTADLEQNDRLELLSLLRDWTMAIRGARHVHQTEEYASALAAAVRETFRRQHGCDPDDLITVMLGAIETINRRLESHMAWLRSWMRKKSGIAMIRAFVEPLSAEVAAKVEAEMMPHRYDRRVVEAGLWSLSEGRFASMMTFTSEELVAPAVVANSQGLLGLIDTISLRFGEVGDDQLHHLHLDNPVRLRPFVKLDDGRYFLCNPHSLGTNLAETFQEVCNRLPSTKSGVEDQRAEWLERKLRSTLATFLPDAEIHRSVLWTDPADGRNYESDIVAVVDKTVIVFEAKSAKIDGPARRGALNSLKGALRKLVVDPSDQSARFKRMLKDAHGVLNFRTDDGVLEIDADVIRDIVRVNVVLDSVGPLSAHWPRLKEAGLIPETADIAPTMSIFELETVMEVLTMQVERCHYLSRREAFERQVAYVADELDLLAFYLDTQFNVPSAGRDGELWLYGRSAKVAHGYSEAKAAGTLSFPIRRTETWGAILRSLEDKKPAGWTRFGHRLLSFDFETQKAADRLLREGWRTIEKSVDSFFTSGITSGEAERASTISFVIGPPPDPETFHANVARATSSALDQGGTRDLLLLYWFAPRTGEAYDFIGTMKGTGLPSRMLQA</sequence>
<keyword evidence="2" id="KW-1185">Reference proteome</keyword>
<dbReference type="EMBL" id="BBJS01000030">
    <property type="protein sequence ID" value="GAN13921.1"/>
    <property type="molecule type" value="Genomic_DNA"/>
</dbReference>
<accession>A0A0C9MT80</accession>
<organism evidence="1 2">
    <name type="scientific">Sphingomonas paucimobilis NBRC 13935</name>
    <dbReference type="NCBI Taxonomy" id="1219050"/>
    <lineage>
        <taxon>Bacteria</taxon>
        <taxon>Pseudomonadati</taxon>
        <taxon>Pseudomonadota</taxon>
        <taxon>Alphaproteobacteria</taxon>
        <taxon>Sphingomonadales</taxon>
        <taxon>Sphingomonadaceae</taxon>
        <taxon>Sphingomonas</taxon>
    </lineage>
</organism>
<dbReference type="Proteomes" id="UP000032025">
    <property type="component" value="Unassembled WGS sequence"/>
</dbReference>
<evidence type="ECO:0000313" key="1">
    <source>
        <dbReference type="EMBL" id="GAN13921.1"/>
    </source>
</evidence>
<reference evidence="1 2" key="1">
    <citation type="submission" date="2014-08" db="EMBL/GenBank/DDBJ databases">
        <title>Whole genome shotgun sequence of Sphingomonas paucimobilis NBRC 13935.</title>
        <authorList>
            <person name="Hosoyama A."/>
            <person name="Hashimoto M."/>
            <person name="Hosoyama Y."/>
            <person name="Noguchi M."/>
            <person name="Uohara A."/>
            <person name="Ohji S."/>
            <person name="Katano-Makiyama Y."/>
            <person name="Ichikawa N."/>
            <person name="Kimura A."/>
            <person name="Yamazoe A."/>
            <person name="Fujita N."/>
        </authorList>
    </citation>
    <scope>NUCLEOTIDE SEQUENCE [LARGE SCALE GENOMIC DNA]</scope>
    <source>
        <strain evidence="1 2">NBRC 13935</strain>
    </source>
</reference>
<protein>
    <submittedName>
        <fullName evidence="1">DNA, contig: SP630</fullName>
    </submittedName>
</protein>
<dbReference type="AlphaFoldDB" id="A0A0C9MT80"/>